<accession>E9E5R0</accession>
<organism evidence="4">
    <name type="scientific">Metarhizium acridum (strain CQMa 102)</name>
    <dbReference type="NCBI Taxonomy" id="655827"/>
    <lineage>
        <taxon>Eukaryota</taxon>
        <taxon>Fungi</taxon>
        <taxon>Dikarya</taxon>
        <taxon>Ascomycota</taxon>
        <taxon>Pezizomycotina</taxon>
        <taxon>Sordariomycetes</taxon>
        <taxon>Hypocreomycetidae</taxon>
        <taxon>Hypocreales</taxon>
        <taxon>Clavicipitaceae</taxon>
        <taxon>Metarhizium</taxon>
    </lineage>
</organism>
<feature type="signal peptide" evidence="2">
    <location>
        <begin position="1"/>
        <end position="17"/>
    </location>
</feature>
<keyword evidence="4" id="KW-1185">Reference proteome</keyword>
<gene>
    <name evidence="3" type="ORF">MAC_05208</name>
</gene>
<feature type="region of interest" description="Disordered" evidence="1">
    <location>
        <begin position="56"/>
        <end position="138"/>
    </location>
</feature>
<feature type="compositionally biased region" description="Pro residues" evidence="1">
    <location>
        <begin position="93"/>
        <end position="104"/>
    </location>
</feature>
<dbReference type="InParanoid" id="E9E5R0"/>
<evidence type="ECO:0000256" key="2">
    <source>
        <dbReference type="SAM" id="SignalP"/>
    </source>
</evidence>
<dbReference type="eggNOG" id="ENOG502T559">
    <property type="taxonomic scope" value="Eukaryota"/>
</dbReference>
<evidence type="ECO:0000256" key="1">
    <source>
        <dbReference type="SAM" id="MobiDB-lite"/>
    </source>
</evidence>
<dbReference type="RefSeq" id="XP_007811548.1">
    <property type="nucleotide sequence ID" value="XM_007813357.1"/>
</dbReference>
<name>E9E5R0_METAQ</name>
<dbReference type="OrthoDB" id="4936956at2759"/>
<dbReference type="HOGENOM" id="CLU_1661176_0_0_1"/>
<dbReference type="Proteomes" id="UP000002499">
    <property type="component" value="Unassembled WGS sequence"/>
</dbReference>
<proteinExistence type="predicted"/>
<feature type="compositionally biased region" description="Low complexity" evidence="1">
    <location>
        <begin position="105"/>
        <end position="115"/>
    </location>
</feature>
<dbReference type="KEGG" id="maw:19249519"/>
<reference evidence="3 4" key="1">
    <citation type="journal article" date="2011" name="PLoS Genet.">
        <title>Genome sequencing and comparative transcriptomics of the model entomopathogenic fungi Metarhizium anisopliae and M. acridum.</title>
        <authorList>
            <person name="Gao Q."/>
            <person name="Jin K."/>
            <person name="Ying S.H."/>
            <person name="Zhang Y."/>
            <person name="Xiao G."/>
            <person name="Shang Y."/>
            <person name="Duan Z."/>
            <person name="Hu X."/>
            <person name="Xie X.Q."/>
            <person name="Zhou G."/>
            <person name="Peng G."/>
            <person name="Luo Z."/>
            <person name="Huang W."/>
            <person name="Wang B."/>
            <person name="Fang W."/>
            <person name="Wang S."/>
            <person name="Zhong Y."/>
            <person name="Ma L.J."/>
            <person name="St Leger R.J."/>
            <person name="Zhao G.P."/>
            <person name="Pei Y."/>
            <person name="Feng M.G."/>
            <person name="Xia Y."/>
            <person name="Wang C."/>
        </authorList>
    </citation>
    <scope>NUCLEOTIDE SEQUENCE [LARGE SCALE GENOMIC DNA]</scope>
    <source>
        <strain evidence="3 4">CQMa 102</strain>
    </source>
</reference>
<feature type="chain" id="PRO_5003235054" evidence="2">
    <location>
        <begin position="18"/>
        <end position="159"/>
    </location>
</feature>
<protein>
    <submittedName>
        <fullName evidence="3">Uncharacterized protein</fullName>
    </submittedName>
</protein>
<dbReference type="EMBL" id="GL698507">
    <property type="protein sequence ID" value="EFY88773.1"/>
    <property type="molecule type" value="Genomic_DNA"/>
</dbReference>
<sequence>MRALLAVSLYLCLGSRAAPVALLQRAVTVGPPYELGGGGARLLLEVNVPPEIELLPEGARLPIENPETTLPEGLPPTKVEPPRQIPGEHNPDMPGPEGYPPPLPGVESPEASAPGGPEGLPPPATEQSSRGGKSLEDIKEMWFKENKEGRAAIWEKSRA</sequence>
<dbReference type="GeneID" id="19249519"/>
<evidence type="ECO:0000313" key="4">
    <source>
        <dbReference type="Proteomes" id="UP000002499"/>
    </source>
</evidence>
<feature type="compositionally biased region" description="Low complexity" evidence="1">
    <location>
        <begin position="66"/>
        <end position="77"/>
    </location>
</feature>
<dbReference type="AlphaFoldDB" id="E9E5R0"/>
<keyword evidence="2" id="KW-0732">Signal</keyword>
<evidence type="ECO:0000313" key="3">
    <source>
        <dbReference type="EMBL" id="EFY88773.1"/>
    </source>
</evidence>